<feature type="transmembrane region" description="Helical" evidence="1">
    <location>
        <begin position="296"/>
        <end position="325"/>
    </location>
</feature>
<dbReference type="Gene3D" id="3.60.21.10">
    <property type="match status" value="1"/>
</dbReference>
<feature type="domain" description="Calcineurin-like phosphoesterase" evidence="2">
    <location>
        <begin position="54"/>
        <end position="232"/>
    </location>
</feature>
<dbReference type="GO" id="GO:0016787">
    <property type="term" value="F:hydrolase activity"/>
    <property type="evidence" value="ECO:0007669"/>
    <property type="project" value="InterPro"/>
</dbReference>
<evidence type="ECO:0000256" key="1">
    <source>
        <dbReference type="SAM" id="Phobius"/>
    </source>
</evidence>
<keyword evidence="1" id="KW-1133">Transmembrane helix</keyword>
<dbReference type="Proteomes" id="UP000516361">
    <property type="component" value="Chromosome"/>
</dbReference>
<dbReference type="PANTHER" id="PTHR43143:SF1">
    <property type="entry name" value="SERINE_THREONINE-PROTEIN PHOSPHATASE CPPED1"/>
    <property type="match status" value="1"/>
</dbReference>
<sequence length="334" mass="38708">MKKFTEKLLIIFVLIISLVSLIKIIYPFINDQDENIIYNSVQKINNSTTTDDFSFVVMGDNKNSISTFSKIIKDVNNDDSIKFIINTGDMVFDGNPIKYSFFIKQIKTLNKPFLPVCGNHDVADGGTDKYNMLFGPLYYSFNTKNSYFIVLNNSNEENIDLWQMKWLIKKLNESKKFDHTFIFMHVPIFDPRVKMENQPGHSMKNLNNAKKLMSILKSYKIDKIFFGHIHGYYKGNFEGIPYIVTGGGGAELVGSNKNHDFYHYIKVTVKNNDVTYDVHKLNSPDFNFIDRVGAFLWLYLYAFIAINYWAIIFALSTLLILIIYLKNIKSKNNK</sequence>
<feature type="transmembrane region" description="Helical" evidence="1">
    <location>
        <begin position="7"/>
        <end position="29"/>
    </location>
</feature>
<dbReference type="InterPro" id="IPR051918">
    <property type="entry name" value="STPP_CPPED1"/>
</dbReference>
<dbReference type="InParanoid" id="A0A7G1G413"/>
<evidence type="ECO:0000313" key="3">
    <source>
        <dbReference type="EMBL" id="BBE31208.1"/>
    </source>
</evidence>
<reference evidence="3 4" key="1">
    <citation type="submission" date="2018-06" db="EMBL/GenBank/DDBJ databases">
        <title>Genome sequencing of Oceanotoga sp. sy52.</title>
        <authorList>
            <person name="Mori K."/>
        </authorList>
    </citation>
    <scope>NUCLEOTIDE SEQUENCE [LARGE SCALE GENOMIC DNA]</scope>
    <source>
        <strain evidence="4">sy52</strain>
    </source>
</reference>
<dbReference type="AlphaFoldDB" id="A0A7G1G413"/>
<dbReference type="InterPro" id="IPR004843">
    <property type="entry name" value="Calcineurin-like_PHP"/>
</dbReference>
<organism evidence="3 4">
    <name type="scientific">Tepiditoga spiralis</name>
    <dbReference type="NCBI Taxonomy" id="2108365"/>
    <lineage>
        <taxon>Bacteria</taxon>
        <taxon>Thermotogati</taxon>
        <taxon>Thermotogota</taxon>
        <taxon>Thermotogae</taxon>
        <taxon>Petrotogales</taxon>
        <taxon>Petrotogaceae</taxon>
        <taxon>Tepiditoga</taxon>
    </lineage>
</organism>
<keyword evidence="1" id="KW-0812">Transmembrane</keyword>
<dbReference type="SUPFAM" id="SSF56300">
    <property type="entry name" value="Metallo-dependent phosphatases"/>
    <property type="match status" value="1"/>
</dbReference>
<keyword evidence="4" id="KW-1185">Reference proteome</keyword>
<proteinExistence type="predicted"/>
<accession>A0A7G1G413</accession>
<dbReference type="EMBL" id="AP018712">
    <property type="protein sequence ID" value="BBE31208.1"/>
    <property type="molecule type" value="Genomic_DNA"/>
</dbReference>
<evidence type="ECO:0000259" key="2">
    <source>
        <dbReference type="Pfam" id="PF00149"/>
    </source>
</evidence>
<dbReference type="PANTHER" id="PTHR43143">
    <property type="entry name" value="METALLOPHOSPHOESTERASE, CALCINEURIN SUPERFAMILY"/>
    <property type="match status" value="1"/>
</dbReference>
<dbReference type="KEGG" id="ocy:OSSY52_13490"/>
<dbReference type="RefSeq" id="WP_190613612.1">
    <property type="nucleotide sequence ID" value="NZ_AP018712.1"/>
</dbReference>
<dbReference type="Pfam" id="PF00149">
    <property type="entry name" value="Metallophos"/>
    <property type="match status" value="1"/>
</dbReference>
<dbReference type="InterPro" id="IPR029052">
    <property type="entry name" value="Metallo-depent_PP-like"/>
</dbReference>
<name>A0A7G1G413_9BACT</name>
<gene>
    <name evidence="3" type="ORF">OSSY52_13490</name>
</gene>
<evidence type="ECO:0000313" key="4">
    <source>
        <dbReference type="Proteomes" id="UP000516361"/>
    </source>
</evidence>
<keyword evidence="1" id="KW-0472">Membrane</keyword>
<protein>
    <submittedName>
        <fullName evidence="3">Metallophosphoesterase</fullName>
    </submittedName>
</protein>